<gene>
    <name evidence="2" type="ORF">F3087_21905</name>
</gene>
<proteinExistence type="predicted"/>
<comment type="caution">
    <text evidence="2">The sequence shown here is derived from an EMBL/GenBank/DDBJ whole genome shotgun (WGS) entry which is preliminary data.</text>
</comment>
<evidence type="ECO:0000313" key="2">
    <source>
        <dbReference type="EMBL" id="KAA8886873.1"/>
    </source>
</evidence>
<keyword evidence="1" id="KW-0732">Signal</keyword>
<dbReference type="AlphaFoldDB" id="A0A5N0ED67"/>
<protein>
    <recommendedName>
        <fullName evidence="4">Spore-associated protein A</fullName>
    </recommendedName>
</protein>
<dbReference type="OrthoDB" id="4570959at2"/>
<feature type="chain" id="PRO_5038448746" description="Spore-associated protein A" evidence="1">
    <location>
        <begin position="21"/>
        <end position="141"/>
    </location>
</feature>
<dbReference type="RefSeq" id="WP_150403888.1">
    <property type="nucleotide sequence ID" value="NZ_VXLC01000010.1"/>
</dbReference>
<keyword evidence="3" id="KW-1185">Reference proteome</keyword>
<organism evidence="2 3">
    <name type="scientific">Nocardia colli</name>
    <dbReference type="NCBI Taxonomy" id="2545717"/>
    <lineage>
        <taxon>Bacteria</taxon>
        <taxon>Bacillati</taxon>
        <taxon>Actinomycetota</taxon>
        <taxon>Actinomycetes</taxon>
        <taxon>Mycobacteriales</taxon>
        <taxon>Nocardiaceae</taxon>
        <taxon>Nocardia</taxon>
    </lineage>
</organism>
<evidence type="ECO:0008006" key="4">
    <source>
        <dbReference type="Google" id="ProtNLM"/>
    </source>
</evidence>
<evidence type="ECO:0000313" key="3">
    <source>
        <dbReference type="Proteomes" id="UP000323876"/>
    </source>
</evidence>
<dbReference type="EMBL" id="VXLC01000010">
    <property type="protein sequence ID" value="KAA8886873.1"/>
    <property type="molecule type" value="Genomic_DNA"/>
</dbReference>
<accession>A0A5N0ED67</accession>
<sequence>MSRIKQSLLTGATIAAAAFAMTVGGTGLASASPQVGQSQGSCTYTIDVFPVGGVDRDAYGNVHFINIGRNDNSGVNCRYNIEIKFRVKATGATFVATHSGHSLNDVQEVDGGGLRTFQAGLQVCTDSGCSPWAYSTIDRNR</sequence>
<feature type="signal peptide" evidence="1">
    <location>
        <begin position="1"/>
        <end position="20"/>
    </location>
</feature>
<evidence type="ECO:0000256" key="1">
    <source>
        <dbReference type="SAM" id="SignalP"/>
    </source>
</evidence>
<reference evidence="2 3" key="1">
    <citation type="submission" date="2019-09" db="EMBL/GenBank/DDBJ databases">
        <authorList>
            <person name="Wang X."/>
        </authorList>
    </citation>
    <scope>NUCLEOTIDE SEQUENCE [LARGE SCALE GENOMIC DNA]</scope>
    <source>
        <strain evidence="2 3">CICC 11023</strain>
    </source>
</reference>
<name>A0A5N0ED67_9NOCA</name>
<dbReference type="Proteomes" id="UP000323876">
    <property type="component" value="Unassembled WGS sequence"/>
</dbReference>